<protein>
    <submittedName>
        <fullName evidence="1">Uncharacterized protein</fullName>
    </submittedName>
</protein>
<dbReference type="EMBL" id="JAAALK010000284">
    <property type="protein sequence ID" value="KAG8069143.1"/>
    <property type="molecule type" value="Genomic_DNA"/>
</dbReference>
<keyword evidence="2" id="KW-1185">Reference proteome</keyword>
<dbReference type="AlphaFoldDB" id="A0A8J5STT4"/>
<dbReference type="Proteomes" id="UP000729402">
    <property type="component" value="Unassembled WGS sequence"/>
</dbReference>
<proteinExistence type="predicted"/>
<accession>A0A8J5STT4</accession>
<organism evidence="1 2">
    <name type="scientific">Zizania palustris</name>
    <name type="common">Northern wild rice</name>
    <dbReference type="NCBI Taxonomy" id="103762"/>
    <lineage>
        <taxon>Eukaryota</taxon>
        <taxon>Viridiplantae</taxon>
        <taxon>Streptophyta</taxon>
        <taxon>Embryophyta</taxon>
        <taxon>Tracheophyta</taxon>
        <taxon>Spermatophyta</taxon>
        <taxon>Magnoliopsida</taxon>
        <taxon>Liliopsida</taxon>
        <taxon>Poales</taxon>
        <taxon>Poaceae</taxon>
        <taxon>BOP clade</taxon>
        <taxon>Oryzoideae</taxon>
        <taxon>Oryzeae</taxon>
        <taxon>Zizaniinae</taxon>
        <taxon>Zizania</taxon>
    </lineage>
</organism>
<comment type="caution">
    <text evidence="1">The sequence shown here is derived from an EMBL/GenBank/DDBJ whole genome shotgun (WGS) entry which is preliminary data.</text>
</comment>
<reference evidence="1" key="1">
    <citation type="journal article" date="2021" name="bioRxiv">
        <title>Whole Genome Assembly and Annotation of Northern Wild Rice, Zizania palustris L., Supports a Whole Genome Duplication in the Zizania Genus.</title>
        <authorList>
            <person name="Haas M."/>
            <person name="Kono T."/>
            <person name="Macchietto M."/>
            <person name="Millas R."/>
            <person name="McGilp L."/>
            <person name="Shao M."/>
            <person name="Duquette J."/>
            <person name="Hirsch C.N."/>
            <person name="Kimball J."/>
        </authorList>
    </citation>
    <scope>NUCLEOTIDE SEQUENCE</scope>
    <source>
        <tissue evidence="1">Fresh leaf tissue</tissue>
    </source>
</reference>
<evidence type="ECO:0000313" key="1">
    <source>
        <dbReference type="EMBL" id="KAG8069143.1"/>
    </source>
</evidence>
<reference evidence="1" key="2">
    <citation type="submission" date="2021-02" db="EMBL/GenBank/DDBJ databases">
        <authorList>
            <person name="Kimball J.A."/>
            <person name="Haas M.W."/>
            <person name="Macchietto M."/>
            <person name="Kono T."/>
            <person name="Duquette J."/>
            <person name="Shao M."/>
        </authorList>
    </citation>
    <scope>NUCLEOTIDE SEQUENCE</scope>
    <source>
        <tissue evidence="1">Fresh leaf tissue</tissue>
    </source>
</reference>
<name>A0A8J5STT4_ZIZPA</name>
<evidence type="ECO:0000313" key="2">
    <source>
        <dbReference type="Proteomes" id="UP000729402"/>
    </source>
</evidence>
<gene>
    <name evidence="1" type="ORF">GUJ93_ZPchr0005g16160</name>
</gene>
<sequence>MANRGLNGAVSGAIHWTHQVEAFVLRTGDGLRPVGLRPGCLASGNGLRPISSSGSQQGNGVVHLLRSQITPQQQFGATPANAIVFCPSE</sequence>